<evidence type="ECO:0000256" key="3">
    <source>
        <dbReference type="ARBA" id="ARBA00019614"/>
    </source>
</evidence>
<dbReference type="Pfam" id="PF11635">
    <property type="entry name" value="Med16_N"/>
    <property type="match status" value="1"/>
</dbReference>
<keyword evidence="6 9" id="KW-0804">Transcription</keyword>
<dbReference type="SUPFAM" id="SSF50978">
    <property type="entry name" value="WD40 repeat-like"/>
    <property type="match status" value="1"/>
</dbReference>
<evidence type="ECO:0000256" key="2">
    <source>
        <dbReference type="ARBA" id="ARBA00006543"/>
    </source>
</evidence>
<evidence type="ECO:0000313" key="13">
    <source>
        <dbReference type="Proteomes" id="UP000319257"/>
    </source>
</evidence>
<evidence type="ECO:0000256" key="6">
    <source>
        <dbReference type="ARBA" id="ARBA00023163"/>
    </source>
</evidence>
<gene>
    <name evidence="9" type="primary">MED16</name>
    <name evidence="12" type="ORF">E0L32_011072</name>
</gene>
<dbReference type="FunCoup" id="A0A507ALJ7">
    <property type="interactions" value="221"/>
</dbReference>
<name>A0A507ALJ7_9PEZI</name>
<sequence>MNDSMHVDLQGVDVDLFGDPVDLGLPIRPPSKQLQQRLDELRDHGCCQGIAWSKQGTVASIGADGKSIELRYLRVHPKDGSWGLSEPTSWSQFGSNFNGGPITHLVWSPAVGAELAVIDAAGRVSVLNFNTNINRPYLVRPWDSDPIDDLHAVVGCYWLPLMPQNKQQYNVLHGPAVKEGNTYRYENTYLPALGPWHPNPSKSALLCVTANGTLKLFFTQNNNRFQETQLELESVSSNEDLVTHASICSYDKVSLIVAMATSSKRLETVRIHINWGLPATEKQVPPGSMPLNPSFKEKRLAITRWFQFDPNDPQVDAMTAQISHLEVIQPTVDSSGQSFTHPIILAVRSQIPAAGSGFAQEPQSIVNCWELVTDQQPATHPSFQQLPSKGTVSAPSSTSRLKKLDSIIVNKVIVSVHTLHHSKFICFAFSDGTVQYRDRVTMHEIFGEADPSKITVLNQAGFHFTDENPCKILPLGFAKLRRTHAENTQACRWHSRQPTVPSYKYAKTTRSNGAAYSVFPRRLAQQLRMYYATIAGLTVTASTAATSQMSFDDVLAIARRFADKPRFPYDWMTEIIRMLKVHIDYSEDAHHDSLVRNHQLQLCLGLLNHLGFNGEFRPRSFSSKFAMLALSVRNIVILITIANNTPLNLKEKLNPLDEPEVVDALAGCTRWALSLLAYLTDSLLNLMADGEFKALLTPARFNELVAYLQSKNEVSLHLVLCSSTRGLLAALCRRLDLLESLSNRAIQYYENIAFPKAAQDPASVPRSQTPLFQAYSKIQRYTSASIVKISKFNELLATLSIDIRNAYQSSLANLRNAQGNAAKGGQQGQNPVEQQMKRMQAHCELTLLLANNPPITFLPVISKFFNQDLQTFQAQVNRPELFFADYSILEVDEDETCLLQKRSKGKYIDVFRRVELDAPKGLPVNSLSEVNASPQWRRCVRCAAIMEDANTMRPGFTFVLAQQRKCSCGGNWGLLPRGALYG</sequence>
<evidence type="ECO:0000259" key="11">
    <source>
        <dbReference type="Pfam" id="PF20719"/>
    </source>
</evidence>
<evidence type="ECO:0000256" key="7">
    <source>
        <dbReference type="ARBA" id="ARBA00023242"/>
    </source>
</evidence>
<keyword evidence="7 9" id="KW-0539">Nucleus</keyword>
<evidence type="ECO:0000256" key="8">
    <source>
        <dbReference type="ARBA" id="ARBA00032015"/>
    </source>
</evidence>
<organism evidence="12 13">
    <name type="scientific">Thyridium curvatum</name>
    <dbReference type="NCBI Taxonomy" id="1093900"/>
    <lineage>
        <taxon>Eukaryota</taxon>
        <taxon>Fungi</taxon>
        <taxon>Dikarya</taxon>
        <taxon>Ascomycota</taxon>
        <taxon>Pezizomycotina</taxon>
        <taxon>Sordariomycetes</taxon>
        <taxon>Sordariomycetidae</taxon>
        <taxon>Thyridiales</taxon>
        <taxon>Thyridiaceae</taxon>
        <taxon>Thyridium</taxon>
    </lineage>
</organism>
<feature type="domain" description="Mediator complex subunit Med16 N-terminal" evidence="10">
    <location>
        <begin position="149"/>
        <end position="465"/>
    </location>
</feature>
<dbReference type="GO" id="GO:0045893">
    <property type="term" value="P:positive regulation of DNA-templated transcription"/>
    <property type="evidence" value="ECO:0007669"/>
    <property type="project" value="TreeGrafter"/>
</dbReference>
<dbReference type="Proteomes" id="UP000319257">
    <property type="component" value="Unassembled WGS sequence"/>
</dbReference>
<keyword evidence="13" id="KW-1185">Reference proteome</keyword>
<proteinExistence type="inferred from homology"/>
<accession>A0A507ALJ7</accession>
<comment type="function">
    <text evidence="9">Component of the Mediator complex, a coactivator involved in the regulated transcription of nearly all RNA polymerase II-dependent genes. Mediator functions as a bridge to convey information from gene-specific regulatory proteins to the basal RNA polymerase II transcription machinery. Mediator is recruited to promoters by direct interactions with regulatory proteins and serves as a scaffold for the assembly of a functional preinitiation complex with RNA polymerase II and the general transcription factors.</text>
</comment>
<comment type="similarity">
    <text evidence="2 9">Belongs to the Mediator complex subunit 16 family.</text>
</comment>
<dbReference type="PANTHER" id="PTHR13224">
    <property type="entry name" value="THYROID HORMONE RECEPTOR-ASSOCIATED PROTEIN-RELATED"/>
    <property type="match status" value="1"/>
</dbReference>
<comment type="subcellular location">
    <subcellularLocation>
        <location evidence="1 9">Nucleus</location>
    </subcellularLocation>
</comment>
<reference evidence="12 13" key="1">
    <citation type="submission" date="2019-06" db="EMBL/GenBank/DDBJ databases">
        <title>Draft genome sequence of the filamentous fungus Phialemoniopsis curvata isolated from diesel fuel.</title>
        <authorList>
            <person name="Varaljay V.A."/>
            <person name="Lyon W.J."/>
            <person name="Crouch A.L."/>
            <person name="Drake C.E."/>
            <person name="Hollomon J.M."/>
            <person name="Nadeau L.J."/>
            <person name="Nunn H.S."/>
            <person name="Stevenson B.S."/>
            <person name="Bojanowski C.L."/>
            <person name="Crookes-Goodson W.J."/>
        </authorList>
    </citation>
    <scope>NUCLEOTIDE SEQUENCE [LARGE SCALE GENOMIC DNA]</scope>
    <source>
        <strain evidence="12 13">D216</strain>
    </source>
</reference>
<dbReference type="OrthoDB" id="4139168at2759"/>
<dbReference type="Pfam" id="PF20719">
    <property type="entry name" value="Med16_C"/>
    <property type="match status" value="1"/>
</dbReference>
<dbReference type="PANTHER" id="PTHR13224:SF6">
    <property type="entry name" value="MEDIATOR OF RNA POLYMERASE II TRANSCRIPTION SUBUNIT 16"/>
    <property type="match status" value="1"/>
</dbReference>
<evidence type="ECO:0000256" key="4">
    <source>
        <dbReference type="ARBA" id="ARBA00023015"/>
    </source>
</evidence>
<dbReference type="InterPro" id="IPR048338">
    <property type="entry name" value="Mediator_Med16"/>
</dbReference>
<keyword evidence="5 9" id="KW-0010">Activator</keyword>
<dbReference type="GO" id="GO:0016592">
    <property type="term" value="C:mediator complex"/>
    <property type="evidence" value="ECO:0007669"/>
    <property type="project" value="InterPro"/>
</dbReference>
<dbReference type="STRING" id="1093900.A0A507ALJ7"/>
<keyword evidence="4 9" id="KW-0805">Transcription regulation</keyword>
<dbReference type="InterPro" id="IPR021665">
    <property type="entry name" value="Mediator_Med16_N"/>
</dbReference>
<dbReference type="InterPro" id="IPR048339">
    <property type="entry name" value="Mediator_Med16_C"/>
</dbReference>
<dbReference type="EMBL" id="SKBQ01000097">
    <property type="protein sequence ID" value="TPX07004.1"/>
    <property type="molecule type" value="Genomic_DNA"/>
</dbReference>
<evidence type="ECO:0000313" key="12">
    <source>
        <dbReference type="EMBL" id="TPX07004.1"/>
    </source>
</evidence>
<dbReference type="InterPro" id="IPR036322">
    <property type="entry name" value="WD40_repeat_dom_sf"/>
</dbReference>
<feature type="domain" description="Mediator complex subunit 16 C-terminal" evidence="11">
    <location>
        <begin position="871"/>
        <end position="972"/>
    </location>
</feature>
<evidence type="ECO:0000256" key="1">
    <source>
        <dbReference type="ARBA" id="ARBA00004123"/>
    </source>
</evidence>
<evidence type="ECO:0000256" key="5">
    <source>
        <dbReference type="ARBA" id="ARBA00023159"/>
    </source>
</evidence>
<comment type="caution">
    <text evidence="12">The sequence shown here is derived from an EMBL/GenBank/DDBJ whole genome shotgun (WGS) entry which is preliminary data.</text>
</comment>
<dbReference type="AlphaFoldDB" id="A0A507ALJ7"/>
<evidence type="ECO:0000256" key="9">
    <source>
        <dbReference type="RuleBase" id="RU364149"/>
    </source>
</evidence>
<evidence type="ECO:0000259" key="10">
    <source>
        <dbReference type="Pfam" id="PF11635"/>
    </source>
</evidence>
<dbReference type="InParanoid" id="A0A507ALJ7"/>
<comment type="subunit">
    <text evidence="9">Component of the Mediator complex.</text>
</comment>
<protein>
    <recommendedName>
        <fullName evidence="3 9">Mediator of RNA polymerase II transcription subunit 16</fullName>
    </recommendedName>
    <alternativeName>
        <fullName evidence="8 9">Mediator complex subunit 16</fullName>
    </alternativeName>
</protein>